<proteinExistence type="predicted"/>
<accession>A0A0S3QW01</accession>
<reference evidence="3" key="1">
    <citation type="journal article" date="2018" name="Science">
        <title>A primordial and reversible TCA cycle in a facultatively chemolithoautotrophic thermophile.</title>
        <authorList>
            <person name="Nunoura T."/>
            <person name="Chikaraishi Y."/>
            <person name="Izaki R."/>
            <person name="Suwa T."/>
            <person name="Sato T."/>
            <person name="Harada T."/>
            <person name="Mori K."/>
            <person name="Kato Y."/>
            <person name="Miyazaki M."/>
            <person name="Shimamura S."/>
            <person name="Yanagawa K."/>
            <person name="Shuto A."/>
            <person name="Ohkouchi N."/>
            <person name="Fujita N."/>
            <person name="Takaki Y."/>
            <person name="Atomi H."/>
            <person name="Takai K."/>
        </authorList>
    </citation>
    <scope>NUCLEOTIDE SEQUENCE [LARGE SCALE GENOMIC DNA]</scope>
    <source>
        <strain evidence="3">DSM 17441 / JCM 13301 / NBRC 103674 / ABI70S6</strain>
    </source>
</reference>
<dbReference type="InterPro" id="IPR029046">
    <property type="entry name" value="LolA/LolB/LppX"/>
</dbReference>
<dbReference type="InterPro" id="IPR004564">
    <property type="entry name" value="OM_lipoprot_carrier_LolA-like"/>
</dbReference>
<dbReference type="CDD" id="cd16325">
    <property type="entry name" value="LolA"/>
    <property type="match status" value="1"/>
</dbReference>
<dbReference type="RefSeq" id="WP_083498654.1">
    <property type="nucleotide sequence ID" value="NZ_AP013035.1"/>
</dbReference>
<dbReference type="PANTHER" id="PTHR35869">
    <property type="entry name" value="OUTER-MEMBRANE LIPOPROTEIN CARRIER PROTEIN"/>
    <property type="match status" value="1"/>
</dbReference>
<dbReference type="KEGG" id="ttk:TST_1727"/>
<evidence type="ECO:0000313" key="3">
    <source>
        <dbReference type="Proteomes" id="UP000063234"/>
    </source>
</evidence>
<dbReference type="PANTHER" id="PTHR35869:SF1">
    <property type="entry name" value="OUTER-MEMBRANE LIPOPROTEIN CARRIER PROTEIN"/>
    <property type="match status" value="1"/>
</dbReference>
<dbReference type="OrthoDB" id="9787361at2"/>
<gene>
    <name evidence="2" type="primary">lolA</name>
    <name evidence="2" type="ORF">TST_1727</name>
</gene>
<keyword evidence="3" id="KW-1185">Reference proteome</keyword>
<dbReference type="EMBL" id="AP013035">
    <property type="protein sequence ID" value="BAT72511.1"/>
    <property type="molecule type" value="Genomic_DNA"/>
</dbReference>
<evidence type="ECO:0000313" key="2">
    <source>
        <dbReference type="EMBL" id="BAT72511.1"/>
    </source>
</evidence>
<dbReference type="AlphaFoldDB" id="A0A0S3QW01"/>
<dbReference type="Proteomes" id="UP000063234">
    <property type="component" value="Chromosome"/>
</dbReference>
<dbReference type="Gene3D" id="2.50.20.10">
    <property type="entry name" value="Lipoprotein localisation LolA/LolB/LppX"/>
    <property type="match status" value="1"/>
</dbReference>
<protein>
    <submittedName>
        <fullName evidence="2">Outer membrane lipoprotein carrier protein</fullName>
    </submittedName>
</protein>
<keyword evidence="1" id="KW-0732">Signal</keyword>
<name>A0A0S3QW01_THET7</name>
<evidence type="ECO:0000256" key="1">
    <source>
        <dbReference type="ARBA" id="ARBA00022729"/>
    </source>
</evidence>
<dbReference type="STRING" id="1298851.TST_1727"/>
<dbReference type="Pfam" id="PF03548">
    <property type="entry name" value="LolA"/>
    <property type="match status" value="1"/>
</dbReference>
<organism evidence="2 3">
    <name type="scientific">Thermosulfidibacter takaii (strain DSM 17441 / JCM 13301 / NBRC 103674 / ABI70S6)</name>
    <dbReference type="NCBI Taxonomy" id="1298851"/>
    <lineage>
        <taxon>Bacteria</taxon>
        <taxon>Pseudomonadati</taxon>
        <taxon>Thermosulfidibacterota</taxon>
        <taxon>Thermosulfidibacteria</taxon>
        <taxon>Thermosulfidibacterales</taxon>
        <taxon>Thermosulfidibacteraceae</taxon>
    </lineage>
</organism>
<sequence>MKTIRKIWLVLTILLTSFLFSTLYASNLLERVRAKYKDVSTIEGRFVQEAIFPDGRQKTFGGRFWIKGDRSRWDYDEPDEQTVIVLGKRVFIYDPFVGEVQEGALDFPLVYTQVIKDPQKIAGYFKVEEKGSCVILTPIESGHINKAMVCFDKDLMVEKIVVLDSMGNKMTIKFQKVRFNMPVTDDIFEINKVVEKYAS</sequence>
<dbReference type="SUPFAM" id="SSF89392">
    <property type="entry name" value="Prokaryotic lipoproteins and lipoprotein localization factors"/>
    <property type="match status" value="1"/>
</dbReference>
<keyword evidence="2" id="KW-0449">Lipoprotein</keyword>